<accession>A0A2I0BXC3</accession>
<dbReference type="VEuPathDB" id="PlasmoDB:PfNF54_080024700"/>
<keyword evidence="2" id="KW-0472">Membrane</keyword>
<feature type="transmembrane region" description="Helical" evidence="2">
    <location>
        <begin position="1529"/>
        <end position="1551"/>
    </location>
</feature>
<feature type="compositionally biased region" description="Acidic residues" evidence="1">
    <location>
        <begin position="914"/>
        <end position="925"/>
    </location>
</feature>
<keyword evidence="2" id="KW-0812">Transmembrane</keyword>
<feature type="transmembrane region" description="Helical" evidence="2">
    <location>
        <begin position="428"/>
        <end position="447"/>
    </location>
</feature>
<evidence type="ECO:0000256" key="2">
    <source>
        <dbReference type="SAM" id="Phobius"/>
    </source>
</evidence>
<evidence type="ECO:0000256" key="1">
    <source>
        <dbReference type="SAM" id="MobiDB-lite"/>
    </source>
</evidence>
<feature type="compositionally biased region" description="Low complexity" evidence="1">
    <location>
        <begin position="1419"/>
        <end position="1428"/>
    </location>
</feature>
<evidence type="ECO:0000313" key="4">
    <source>
        <dbReference type="Proteomes" id="UP000232684"/>
    </source>
</evidence>
<name>A0A2I0BXC3_PLAFO</name>
<dbReference type="SMR" id="A0A2I0BXC3"/>
<dbReference type="EMBL" id="NYMT01000006">
    <property type="protein sequence ID" value="PKC47595.1"/>
    <property type="molecule type" value="Genomic_DNA"/>
</dbReference>
<feature type="region of interest" description="Disordered" evidence="1">
    <location>
        <begin position="853"/>
        <end position="929"/>
    </location>
</feature>
<feature type="compositionally biased region" description="Basic and acidic residues" evidence="1">
    <location>
        <begin position="856"/>
        <end position="913"/>
    </location>
</feature>
<feature type="region of interest" description="Disordered" evidence="1">
    <location>
        <begin position="706"/>
        <end position="725"/>
    </location>
</feature>
<feature type="region of interest" description="Disordered" evidence="1">
    <location>
        <begin position="1399"/>
        <end position="1428"/>
    </location>
</feature>
<evidence type="ECO:0000313" key="3">
    <source>
        <dbReference type="EMBL" id="PKC47595.1"/>
    </source>
</evidence>
<gene>
    <name evidence="3" type="ORF">CK202_2494</name>
</gene>
<protein>
    <submittedName>
        <fullName evidence="3">Uncharacterized protein</fullName>
    </submittedName>
</protein>
<sequence length="1576" mass="191386">MKDNKMSKNNIFIYNEKVKELLYELILLTNKLSIYRKKYIKYIRRKIDYDKYKYKSKFNNNDDNYAFLLFKNFNYHNEFLIHKYVKFKEGKRRYISNGKYKKEFNSSYDILEYYDKFINNLLYLCNNHTDIYIEFLYVLLINSQLFNRFLFLSTYISGDKKDQFLYLIYNHFLILVEYYHYYKNSSYYDDLYNNLKNTYDKIQTKHNDKEHYIEIKNKNQNHKRGNHNNLSCNTGLETNSVSPIQNFKKDPNTHTYKNFYKKERVKFLYNYSNKRNENFFTINNCNSSSNECNQSFSEYEPLNKEAHEKSIFFNKEENVYYVDDDKNDNNLFNENVHKKKKGKETKNIFNKFFFNLSESQNSLTNLYQNFYSKNKNRSYDSQFIDTKKRNSLQNKCFIFTNVNNFNIKEYYKLKHIFSIFQKLKIEHLYILLYFSLSILSTLFHIYLTRIMLNRKNPFFISTYLFYLSKKVKNKIFNNLYKYIQPNKDYMNRYMFKSDDMQEQKKKIINNDILINEYVSNQIGNSVNEGKLYINVTKNNNNNNNNNKDKDNYDDDNNNCHVQEKDITYQDLSIHYLINKYKHNIDNQFVNLYYKNKHNTSNDSITLFNHLTCENSLQNLNKIYVNHIINKFSKEKENDIDNMDSFNYDIKMLHTFQLQDNLKKLNFQILNTKHENYILEECNGVLENIINKEEYNIISEEDEKIKDKANKNEKRQSSNQYNHNDDTIPYIHITEHKNDIIKENSKSNDEPIEGCKKYEKSKKSINIPEQYINNDKFYKFIEHHLEMKYIYLYYKNIEKDKLLNYVGFENLIKSLSIMCNEHFFSFYMNKINVKNMYEDNDNILNEAHNVNKHTIKTKIEKNKKHEEKNNKHEEKNKKHEEKNKKHEEKNKKHEEKNKKHEEKNKKHEEKNPHESDDEEEEEEDNIDTLHLNSIYKEPTLINNEYIKKKIKRNKLYTYKLFNNQIETLLNSKELMEYIKKQKEIKKKKNKSELQNDDFLYIQSQNGNNVINNKDQHIYNDIFKFIQNKNYHNKNDDIIHTNCSSYENSDSSDNLTLYNYSKNYYHQNNIILDSFLFFIIHIFYTFLHFHNVYFSSPYLNLFLSFSIKLIYKYKNVVQCQSNDYNIDMSLDPSVLSYEKRENGPTINYDLPEQNIHSSNKPCNQINLLRRKKNIQKTCTLYNNSKNHIYNACSSEDITSINEEVFNAPNIIELIIKKQKFINKKQKKNYSFIGNDIFLFGKDKTKEFLPNTFDIIINSFFDLCISICSMNFKYISQKKQKLNMSYFCNNIIFYHHIINKSYNDKALDLFNRNNYNHSLECYSYYFDELKNDQSFINHFGKYKNTDTIFRHNIASQKKKKIINNKNKIISNIHKNNNHINDMIGMYKTKELSSNSSNILNENNLIKRKSKEKKKESNHKNENSNNSFDGTSNYYNDDNNYNTYLSFSSDESLNFLKYIKKRTTNRIYIDENNIINMLINIGCIFMNNIKYNAAITLNHIYKINQYDLLSDRQKFYHYIQKSFYNNKHMTFPYIYNQYFISFFFFFKIHYLFFLIKFKCENEIFLKAYWFLHAVYNITQN</sequence>
<proteinExistence type="predicted"/>
<keyword evidence="2" id="KW-1133">Transmembrane helix</keyword>
<feature type="compositionally biased region" description="Basic and acidic residues" evidence="1">
    <location>
        <begin position="1409"/>
        <end position="1418"/>
    </location>
</feature>
<organism evidence="3 4">
    <name type="scientific">Plasmodium falciparum (isolate NF54)</name>
    <dbReference type="NCBI Taxonomy" id="5843"/>
    <lineage>
        <taxon>Eukaryota</taxon>
        <taxon>Sar</taxon>
        <taxon>Alveolata</taxon>
        <taxon>Apicomplexa</taxon>
        <taxon>Aconoidasida</taxon>
        <taxon>Haemosporida</taxon>
        <taxon>Plasmodiidae</taxon>
        <taxon>Plasmodium</taxon>
        <taxon>Plasmodium (Laverania)</taxon>
    </lineage>
</organism>
<dbReference type="Proteomes" id="UP000232684">
    <property type="component" value="Unassembled WGS sequence"/>
</dbReference>
<reference evidence="3 4" key="1">
    <citation type="submission" date="2017-11" db="EMBL/GenBank/DDBJ databases">
        <title>Plasmodium falciparum NF54 genome assembly.</title>
        <authorList>
            <person name="Bryant J.M."/>
            <person name="Baumgarten S."/>
            <person name="Scheidig-Benatar C."/>
            <person name="Scherf A."/>
        </authorList>
    </citation>
    <scope>NUCLEOTIDE SEQUENCE [LARGE SCALE GENOMIC DNA]</scope>
    <source>
        <strain evidence="3">NF54</strain>
    </source>
</reference>
<feature type="compositionally biased region" description="Basic and acidic residues" evidence="1">
    <location>
        <begin position="706"/>
        <end position="715"/>
    </location>
</feature>
<feature type="region of interest" description="Disordered" evidence="1">
    <location>
        <begin position="538"/>
        <end position="558"/>
    </location>
</feature>
<comment type="caution">
    <text evidence="3">The sequence shown here is derived from an EMBL/GenBank/DDBJ whole genome shotgun (WGS) entry which is preliminary data.</text>
</comment>